<dbReference type="InterPro" id="IPR015419">
    <property type="entry name" value="CTAG/Pcc1"/>
</dbReference>
<reference evidence="2 3" key="1">
    <citation type="submission" date="2024-08" db="EMBL/GenBank/DDBJ databases">
        <title>Halobellus sp. MBLA0158 whole genome sequence.</title>
        <authorList>
            <person name="Hwang C.Y."/>
            <person name="Cho E.-S."/>
            <person name="Seo M.-J."/>
        </authorList>
    </citation>
    <scope>NUCLEOTIDE SEQUENCE [LARGE SCALE GENOMIC DNA]</scope>
    <source>
        <strain evidence="2 3">MBLA0158</strain>
    </source>
</reference>
<dbReference type="Gene3D" id="3.30.310.50">
    <property type="entry name" value="Alpha-D-phosphohexomutase, C-terminal domain"/>
    <property type="match status" value="1"/>
</dbReference>
<proteinExistence type="inferred from homology"/>
<dbReference type="NCBIfam" id="NF011470">
    <property type="entry name" value="PRK14887.1"/>
    <property type="match status" value="1"/>
</dbReference>
<evidence type="ECO:0000313" key="2">
    <source>
        <dbReference type="EMBL" id="MFA1610332.1"/>
    </source>
</evidence>
<gene>
    <name evidence="2" type="ORF">OS889_04860</name>
</gene>
<name>A0ABD5MAL6_9EURY</name>
<dbReference type="Pfam" id="PF09341">
    <property type="entry name" value="Pcc1"/>
    <property type="match status" value="1"/>
</dbReference>
<dbReference type="Proteomes" id="UP001570511">
    <property type="component" value="Unassembled WGS sequence"/>
</dbReference>
<protein>
    <submittedName>
        <fullName evidence="2">KEOPS complex subunit Pcc1</fullName>
    </submittedName>
</protein>
<organism evidence="2 3">
    <name type="scientific">Halobellus rubicundus</name>
    <dbReference type="NCBI Taxonomy" id="2996466"/>
    <lineage>
        <taxon>Archaea</taxon>
        <taxon>Methanobacteriati</taxon>
        <taxon>Methanobacteriota</taxon>
        <taxon>Stenosarchaea group</taxon>
        <taxon>Halobacteria</taxon>
        <taxon>Halobacteriales</taxon>
        <taxon>Haloferacaceae</taxon>
        <taxon>Halobellus</taxon>
    </lineage>
</organism>
<evidence type="ECO:0000256" key="1">
    <source>
        <dbReference type="ARBA" id="ARBA00007073"/>
    </source>
</evidence>
<accession>A0ABD5MAL6</accession>
<dbReference type="EMBL" id="JBGNYA010000001">
    <property type="protein sequence ID" value="MFA1610332.1"/>
    <property type="molecule type" value="Genomic_DNA"/>
</dbReference>
<comment type="similarity">
    <text evidence="1">Belongs to the CTAG/PCC1 family.</text>
</comment>
<keyword evidence="3" id="KW-1185">Reference proteome</keyword>
<sequence>MSNREAPERGAEHAATVDFVYDDERRARTVAESVGVEVGEIADERSRADVSRDGAVVSVDVAAADLVALRAGLNTWVRLVDVAEDVAADADAASGSTDETAGERS</sequence>
<dbReference type="AlphaFoldDB" id="A0ABD5MAL6"/>
<comment type="caution">
    <text evidence="2">The sequence shown here is derived from an EMBL/GenBank/DDBJ whole genome shotgun (WGS) entry which is preliminary data.</text>
</comment>
<dbReference type="RefSeq" id="WP_372387800.1">
    <property type="nucleotide sequence ID" value="NZ_JBGNYA010000001.1"/>
</dbReference>
<evidence type="ECO:0000313" key="3">
    <source>
        <dbReference type="Proteomes" id="UP001570511"/>
    </source>
</evidence>